<accession>A0ABW8NJJ3</accession>
<reference evidence="1 2" key="1">
    <citation type="submission" date="2024-03" db="EMBL/GenBank/DDBJ databases">
        <title>High-quality draft genome sequence of Oceanobacter sp. wDCs-4.</title>
        <authorList>
            <person name="Dong C."/>
        </authorList>
    </citation>
    <scope>NUCLEOTIDE SEQUENCE [LARGE SCALE GENOMIC DNA]</scope>
    <source>
        <strain evidence="2">wDCs-4</strain>
    </source>
</reference>
<organism evidence="1 2">
    <name type="scientific">Oceanobacter antarcticus</name>
    <dbReference type="NCBI Taxonomy" id="3133425"/>
    <lineage>
        <taxon>Bacteria</taxon>
        <taxon>Pseudomonadati</taxon>
        <taxon>Pseudomonadota</taxon>
        <taxon>Gammaproteobacteria</taxon>
        <taxon>Oceanospirillales</taxon>
        <taxon>Oceanospirillaceae</taxon>
        <taxon>Oceanobacter</taxon>
    </lineage>
</organism>
<gene>
    <name evidence="1" type="ORF">WG929_11960</name>
</gene>
<proteinExistence type="predicted"/>
<sequence length="96" mass="10980">MQTTDNPNTSQALTHIKQAVAAHQIPDLSLLKSLYLERQREKKEQINALLAQQKQCIARGEAAASAMYQRHQYQANASSKAFDMYAYQHTLQHHEE</sequence>
<evidence type="ECO:0000313" key="2">
    <source>
        <dbReference type="Proteomes" id="UP001620597"/>
    </source>
</evidence>
<name>A0ABW8NJJ3_9GAMM</name>
<keyword evidence="2" id="KW-1185">Reference proteome</keyword>
<dbReference type="EMBL" id="JBBKTX010000014">
    <property type="protein sequence ID" value="MFK4753128.1"/>
    <property type="molecule type" value="Genomic_DNA"/>
</dbReference>
<dbReference type="RefSeq" id="WP_416206213.1">
    <property type="nucleotide sequence ID" value="NZ_JBBKTX010000014.1"/>
</dbReference>
<evidence type="ECO:0000313" key="1">
    <source>
        <dbReference type="EMBL" id="MFK4753128.1"/>
    </source>
</evidence>
<protein>
    <submittedName>
        <fullName evidence="1">Uncharacterized protein</fullName>
    </submittedName>
</protein>
<comment type="caution">
    <text evidence="1">The sequence shown here is derived from an EMBL/GenBank/DDBJ whole genome shotgun (WGS) entry which is preliminary data.</text>
</comment>
<dbReference type="Proteomes" id="UP001620597">
    <property type="component" value="Unassembled WGS sequence"/>
</dbReference>